<keyword evidence="2" id="KW-0812">Transmembrane</keyword>
<sequence>MRRSAGILTLTACAIRASAFLLPPGFTIASGHRLDPAALLGAGLAKSRALTLQCSECAFPPPKAEITEEAEGDVFRIQGGANSVLVNFSIAEDGKSLEFNGNTIYPLDSVVDVFSKAYVKQVPDSATLEEIKTSESKYTPLEVTGSGVVVQQEEMVTPAGDVLIPIKYTIFGLEGQPVSIDEVQIKLLKTTAGDLYIMLVGTLGRLPPRPDDTILPHAGYIDMLFPPPPSHQKTDEDCKVLPPALCKLRNMLEAKISGMKKHGGMRRPCPGMMNMKDGKSRHHHDSKPGRLPPGLFGINPTDAPPSPHGRPHHHRPHHGHHQHSFFENFSRGFAAVLIPTLAGIAVGMMVSLLGLVLGRVIGYLWIKLYRGGRKGYASVALDESSAEAVDGEKAFVEQGVVEGGLPAYDGPPAYDEVAVKADKFLKPESKIVRPACAAKPSQESFHRTMYNRPVADTDPAAKQYGAVNEP</sequence>
<feature type="transmembrane region" description="Helical" evidence="2">
    <location>
        <begin position="333"/>
        <end position="366"/>
    </location>
</feature>
<evidence type="ECO:0000256" key="2">
    <source>
        <dbReference type="SAM" id="Phobius"/>
    </source>
</evidence>
<organism evidence="4 5">
    <name type="scientific">Zymoseptoria tritici (strain CBS 115943 / IPO323)</name>
    <name type="common">Speckled leaf blotch fungus</name>
    <name type="synonym">Septoria tritici</name>
    <dbReference type="NCBI Taxonomy" id="336722"/>
    <lineage>
        <taxon>Eukaryota</taxon>
        <taxon>Fungi</taxon>
        <taxon>Dikarya</taxon>
        <taxon>Ascomycota</taxon>
        <taxon>Pezizomycotina</taxon>
        <taxon>Dothideomycetes</taxon>
        <taxon>Dothideomycetidae</taxon>
        <taxon>Mycosphaerellales</taxon>
        <taxon>Mycosphaerellaceae</taxon>
        <taxon>Zymoseptoria</taxon>
    </lineage>
</organism>
<dbReference type="KEGG" id="ztr:MYCGRDRAFT_108584"/>
<feature type="region of interest" description="Disordered" evidence="1">
    <location>
        <begin position="298"/>
        <end position="323"/>
    </location>
</feature>
<keyword evidence="3" id="KW-0732">Signal</keyword>
<dbReference type="InParanoid" id="F9X7S4"/>
<protein>
    <submittedName>
        <fullName evidence="4">Uncharacterized protein</fullName>
    </submittedName>
</protein>
<keyword evidence="5" id="KW-1185">Reference proteome</keyword>
<proteinExistence type="predicted"/>
<dbReference type="GeneID" id="13404147"/>
<evidence type="ECO:0000313" key="5">
    <source>
        <dbReference type="Proteomes" id="UP000008062"/>
    </source>
</evidence>
<dbReference type="PANTHER" id="PTHR40622">
    <property type="match status" value="1"/>
</dbReference>
<dbReference type="Proteomes" id="UP000008062">
    <property type="component" value="Chromosome 3"/>
</dbReference>
<dbReference type="EMBL" id="CM001198">
    <property type="protein sequence ID" value="EGP89432.1"/>
    <property type="molecule type" value="Genomic_DNA"/>
</dbReference>
<accession>F9X7S4</accession>
<evidence type="ECO:0000256" key="3">
    <source>
        <dbReference type="SAM" id="SignalP"/>
    </source>
</evidence>
<dbReference type="HOGENOM" id="CLU_692927_0_0_1"/>
<feature type="compositionally biased region" description="Basic residues" evidence="1">
    <location>
        <begin position="309"/>
        <end position="323"/>
    </location>
</feature>
<keyword evidence="2" id="KW-1133">Transmembrane helix</keyword>
<feature type="chain" id="PRO_5003391185" evidence="3">
    <location>
        <begin position="20"/>
        <end position="470"/>
    </location>
</feature>
<evidence type="ECO:0000313" key="4">
    <source>
        <dbReference type="EMBL" id="EGP89432.1"/>
    </source>
</evidence>
<keyword evidence="2" id="KW-0472">Membrane</keyword>
<dbReference type="RefSeq" id="XP_003854456.1">
    <property type="nucleotide sequence ID" value="XM_003854408.1"/>
</dbReference>
<evidence type="ECO:0000256" key="1">
    <source>
        <dbReference type="SAM" id="MobiDB-lite"/>
    </source>
</evidence>
<dbReference type="eggNOG" id="ENOG502SC3G">
    <property type="taxonomic scope" value="Eukaryota"/>
</dbReference>
<dbReference type="PANTHER" id="PTHR40622:SF1">
    <property type="match status" value="1"/>
</dbReference>
<dbReference type="AlphaFoldDB" id="F9X7S4"/>
<dbReference type="OrthoDB" id="5409353at2759"/>
<name>F9X7S4_ZYMTI</name>
<reference evidence="4 5" key="1">
    <citation type="journal article" date="2011" name="PLoS Genet.">
        <title>Finished genome of the fungal wheat pathogen Mycosphaerella graminicola reveals dispensome structure, chromosome plasticity, and stealth pathogenesis.</title>
        <authorList>
            <person name="Goodwin S.B."/>
            <person name="Ben M'barek S."/>
            <person name="Dhillon B."/>
            <person name="Wittenberg A.H.J."/>
            <person name="Crane C.F."/>
            <person name="Hane J.K."/>
            <person name="Foster A.J."/>
            <person name="Van der Lee T.A.J."/>
            <person name="Grimwood J."/>
            <person name="Aerts A."/>
            <person name="Antoniw J."/>
            <person name="Bailey A."/>
            <person name="Bluhm B."/>
            <person name="Bowler J."/>
            <person name="Bristow J."/>
            <person name="van der Burgt A."/>
            <person name="Canto-Canche B."/>
            <person name="Churchill A.C.L."/>
            <person name="Conde-Ferraez L."/>
            <person name="Cools H.J."/>
            <person name="Coutinho P.M."/>
            <person name="Csukai M."/>
            <person name="Dehal P."/>
            <person name="De Wit P."/>
            <person name="Donzelli B."/>
            <person name="van de Geest H.C."/>
            <person name="van Ham R.C.H.J."/>
            <person name="Hammond-Kosack K.E."/>
            <person name="Henrissat B."/>
            <person name="Kilian A."/>
            <person name="Kobayashi A.K."/>
            <person name="Koopmann E."/>
            <person name="Kourmpetis Y."/>
            <person name="Kuzniar A."/>
            <person name="Lindquist E."/>
            <person name="Lombard V."/>
            <person name="Maliepaard C."/>
            <person name="Martins N."/>
            <person name="Mehrabi R."/>
            <person name="Nap J.P.H."/>
            <person name="Ponomarenko A."/>
            <person name="Rudd J.J."/>
            <person name="Salamov A."/>
            <person name="Schmutz J."/>
            <person name="Schouten H.J."/>
            <person name="Shapiro H."/>
            <person name="Stergiopoulos I."/>
            <person name="Torriani S.F.F."/>
            <person name="Tu H."/>
            <person name="de Vries R.P."/>
            <person name="Waalwijk C."/>
            <person name="Ware S.B."/>
            <person name="Wiebenga A."/>
            <person name="Zwiers L.-H."/>
            <person name="Oliver R.P."/>
            <person name="Grigoriev I.V."/>
            <person name="Kema G.H.J."/>
        </authorList>
    </citation>
    <scope>NUCLEOTIDE SEQUENCE [LARGE SCALE GENOMIC DNA]</scope>
    <source>
        <strain evidence="5">CBS 115943 / IPO323</strain>
    </source>
</reference>
<gene>
    <name evidence="4" type="ORF">MYCGRDRAFT_108584</name>
</gene>
<feature type="signal peptide" evidence="3">
    <location>
        <begin position="1"/>
        <end position="19"/>
    </location>
</feature>
<dbReference type="OMA" id="CRGKPKC"/>